<proteinExistence type="predicted"/>
<name>A0A157RSA4_9BORD</name>
<protein>
    <submittedName>
        <fullName evidence="1">Uncharacterized protein</fullName>
    </submittedName>
</protein>
<dbReference type="Proteomes" id="UP000077037">
    <property type="component" value="Unassembled WGS sequence"/>
</dbReference>
<organism evidence="1 2">
    <name type="scientific">Bordetella ansorpii</name>
    <dbReference type="NCBI Taxonomy" id="288768"/>
    <lineage>
        <taxon>Bacteria</taxon>
        <taxon>Pseudomonadati</taxon>
        <taxon>Pseudomonadota</taxon>
        <taxon>Betaproteobacteria</taxon>
        <taxon>Burkholderiales</taxon>
        <taxon>Alcaligenaceae</taxon>
        <taxon>Bordetella</taxon>
    </lineage>
</organism>
<sequence length="862" mass="93364">MARAAEADIEPEHAFEDLAVDGELMRQGGIRMHLVARGLVRGPPARAFVERAVELAQIIEQHLRGCAVAQGVALRSRTQLLQDAVAQATPRHGTQRLLDAADGLARLARGGQHHRIDAGEPANGARQVDVRIDVLAAVALQVDGHRRYPARRAQGAAQGGQQQIVDLAAIGRGCALEQGLGFFTRQRDAQAVAVALRGRAVRMGASQRRRSPLGPPVVDLRGVVRRMAHQGTCPVLVTAAARGQRRGFAGQGLLVGLRQILQQNAPRHAVDGQMVDHQQQARRPVGHRDGHRAQQRPGLHVQAALGLLADLGDRGRAGGLAPPDHAIGHLGLGLRRRIGLAPLAVFIPAVTQPQGIVMGQQGHDGAAHRREIQRLGAVQQHGLIPLLFGHVARQEVGLDGQQRHLALRHGARRRVAARGGFQRRAQRGQAGDGLRLEHLARRQRPAGAAQARHDLQAENGVATDLEEVVVPPHGGQTQHLDPCLGQQGFQGALRRFGGQRRLCRERRQRAPVDLAIGIARQARQHLNRGRHHVLRQALRHGLAQCVGLRRLRHLGVQADIGHQPVAARLALGQRHGLAHARLRQQGRLDLARFDAQAAHLDLEVGAAHIIELPILAPAHQVARAVHARAVRAVRIGHETFGTEAGARQIALRQSRAGQVELTGHAGRHRTQIGIEHARRARPDGPADGHIALRSRVNLFASPDARADDGFGGTIGIDQPPRLERLEHQGRVAGRQGFATRDADAQRQAAAMRLRQFAQIGRREMHHADLMAGDQSGHGVQVPFVLAHHGHGRARGQRRHPLRSRGIEVDRGGHQAMVVLAQAQARNHRVDVHGQRAVRHRNPLGQAGGAGRVDHIGQALRMA</sequence>
<evidence type="ECO:0000313" key="2">
    <source>
        <dbReference type="Proteomes" id="UP000077037"/>
    </source>
</evidence>
<accession>A0A157RSA4</accession>
<gene>
    <name evidence="1" type="ORF">SAMEA1982600_05475</name>
</gene>
<dbReference type="AlphaFoldDB" id="A0A157RSA4"/>
<evidence type="ECO:0000313" key="1">
    <source>
        <dbReference type="EMBL" id="SAI60746.1"/>
    </source>
</evidence>
<reference evidence="1 2" key="1">
    <citation type="submission" date="2016-03" db="EMBL/GenBank/DDBJ databases">
        <authorList>
            <consortium name="Pathogen Informatics"/>
        </authorList>
    </citation>
    <scope>NUCLEOTIDE SEQUENCE [LARGE SCALE GENOMIC DNA]</scope>
    <source>
        <strain evidence="1 2">NCTC13364</strain>
    </source>
</reference>
<dbReference type="AntiFam" id="ANF00178">
    <property type="entry name" value="Shadow ORF (opposite dhbF)"/>
</dbReference>
<dbReference type="EMBL" id="FKBS01000033">
    <property type="protein sequence ID" value="SAI60746.1"/>
    <property type="molecule type" value="Genomic_DNA"/>
</dbReference>